<feature type="region of interest" description="Disordered" evidence="1">
    <location>
        <begin position="180"/>
        <end position="199"/>
    </location>
</feature>
<keyword evidence="2" id="KW-0812">Transmembrane</keyword>
<dbReference type="PANTHER" id="PTHR30273">
    <property type="entry name" value="PERIPLASMIC SIGNAL SENSOR AND SIGMA FACTOR ACTIVATOR FECR-RELATED"/>
    <property type="match status" value="1"/>
</dbReference>
<dbReference type="OrthoDB" id="1099963at2"/>
<name>A0A1W2AZM0_9SPHI</name>
<dbReference type="Proteomes" id="UP000192756">
    <property type="component" value="Unassembled WGS sequence"/>
</dbReference>
<evidence type="ECO:0000313" key="6">
    <source>
        <dbReference type="Proteomes" id="UP000192756"/>
    </source>
</evidence>
<evidence type="ECO:0000256" key="2">
    <source>
        <dbReference type="SAM" id="Phobius"/>
    </source>
</evidence>
<dbReference type="InterPro" id="IPR006860">
    <property type="entry name" value="FecR"/>
</dbReference>
<dbReference type="Pfam" id="PF16344">
    <property type="entry name" value="FecR_C"/>
    <property type="match status" value="1"/>
</dbReference>
<dbReference type="GO" id="GO:0016989">
    <property type="term" value="F:sigma factor antagonist activity"/>
    <property type="evidence" value="ECO:0007669"/>
    <property type="project" value="TreeGrafter"/>
</dbReference>
<protein>
    <submittedName>
        <fullName evidence="5">FecR family protein</fullName>
    </submittedName>
</protein>
<gene>
    <name evidence="5" type="ORF">SAMN04488524_1795</name>
</gene>
<dbReference type="InterPro" id="IPR012373">
    <property type="entry name" value="Ferrdict_sens_TM"/>
</dbReference>
<dbReference type="PANTHER" id="PTHR30273:SF2">
    <property type="entry name" value="PROTEIN FECR"/>
    <property type="match status" value="1"/>
</dbReference>
<dbReference type="InterPro" id="IPR032508">
    <property type="entry name" value="FecR_C"/>
</dbReference>
<keyword evidence="2" id="KW-0472">Membrane</keyword>
<dbReference type="STRING" id="151894.SAMN04488524_1795"/>
<feature type="transmembrane region" description="Helical" evidence="2">
    <location>
        <begin position="93"/>
        <end position="110"/>
    </location>
</feature>
<keyword evidence="2" id="KW-1133">Transmembrane helix</keyword>
<dbReference type="Pfam" id="PF04773">
    <property type="entry name" value="FecR"/>
    <property type="match status" value="1"/>
</dbReference>
<reference evidence="6" key="1">
    <citation type="submission" date="2017-04" db="EMBL/GenBank/DDBJ databases">
        <authorList>
            <person name="Varghese N."/>
            <person name="Submissions S."/>
        </authorList>
    </citation>
    <scope>NUCLEOTIDE SEQUENCE [LARGE SCALE GENOMIC DNA]</scope>
    <source>
        <strain evidence="6">DSM 12126</strain>
    </source>
</reference>
<organism evidence="5 6">
    <name type="scientific">Pedobacter africanus</name>
    <dbReference type="NCBI Taxonomy" id="151894"/>
    <lineage>
        <taxon>Bacteria</taxon>
        <taxon>Pseudomonadati</taxon>
        <taxon>Bacteroidota</taxon>
        <taxon>Sphingobacteriia</taxon>
        <taxon>Sphingobacteriales</taxon>
        <taxon>Sphingobacteriaceae</taxon>
        <taxon>Pedobacter</taxon>
    </lineage>
</organism>
<evidence type="ECO:0000256" key="1">
    <source>
        <dbReference type="SAM" id="MobiDB-lite"/>
    </source>
</evidence>
<dbReference type="EMBL" id="FWXT01000001">
    <property type="protein sequence ID" value="SMC66159.1"/>
    <property type="molecule type" value="Genomic_DNA"/>
</dbReference>
<feature type="domain" description="Protein FecR C-terminal" evidence="4">
    <location>
        <begin position="358"/>
        <end position="425"/>
    </location>
</feature>
<keyword evidence="6" id="KW-1185">Reference proteome</keyword>
<sequence>MDSQVYTILERYYRNECSAEEVRLLIGHFNTASEQDLMNYIMKGFELEKREMNYDGADKETLDAVYRNLEERIRQNKAHNTIARESRPLWPRYIGAAAAAAAIVFGIWFYNTSRHLEGSGATRNLLNSAKNDIAPGHNGATLTFASGKTINLSDKKNGVIVGDDLRYDDHTLVIQSNPLSSRANAKDPDPSEVGMTGKQRDDKVGEIIAQTTKGQLYSIILQDGTKAWLNSASKLSFSSKFGKTAQRIVEISGEVYFEVVKDARRPFIVRSHGQEVTVLGTHFNVKAYSDEPAIRTTLLEGSVRLSRHLEGSAATRDLSYRREDAVLLKPGQQATNTGTAIKVEAVNAADAIAWKSGRFAFNRTSLEAVLREMGRWYNVDIKYPDGIPDEQFTGNINRNNTLAQALDILKFMKVKFEIQGRTIIVKK</sequence>
<dbReference type="Gene3D" id="2.60.120.1440">
    <property type="match status" value="1"/>
</dbReference>
<feature type="domain" description="FecR protein" evidence="3">
    <location>
        <begin position="210"/>
        <end position="304"/>
    </location>
</feature>
<evidence type="ECO:0000259" key="3">
    <source>
        <dbReference type="Pfam" id="PF04773"/>
    </source>
</evidence>
<evidence type="ECO:0000259" key="4">
    <source>
        <dbReference type="Pfam" id="PF16344"/>
    </source>
</evidence>
<dbReference type="Gene3D" id="3.55.50.30">
    <property type="match status" value="1"/>
</dbReference>
<dbReference type="RefSeq" id="WP_084237985.1">
    <property type="nucleotide sequence ID" value="NZ_FWXT01000001.1"/>
</dbReference>
<dbReference type="AlphaFoldDB" id="A0A1W2AZM0"/>
<proteinExistence type="predicted"/>
<accession>A0A1W2AZM0</accession>
<evidence type="ECO:0000313" key="5">
    <source>
        <dbReference type="EMBL" id="SMC66159.1"/>
    </source>
</evidence>